<evidence type="ECO:0000256" key="2">
    <source>
        <dbReference type="ARBA" id="ARBA00022574"/>
    </source>
</evidence>
<accession>A0A671QUQ6</accession>
<proteinExistence type="predicted"/>
<keyword evidence="3" id="KW-0677">Repeat</keyword>
<keyword evidence="2" id="KW-0853">WD repeat</keyword>
<dbReference type="PANTHER" id="PTHR12764:SF4">
    <property type="entry name" value="INTRAFLAGELLAR TRANSPORT PROTEIN 122 HOMOLOG"/>
    <property type="match status" value="1"/>
</dbReference>
<protein>
    <submittedName>
        <fullName evidence="4">Uncharacterized protein</fullName>
    </submittedName>
</protein>
<comment type="subcellular location">
    <subcellularLocation>
        <location evidence="1">Cytoplasm</location>
        <location evidence="1">Cytoskeleton</location>
        <location evidence="1">Cilium basal body</location>
    </subcellularLocation>
</comment>
<dbReference type="GO" id="GO:0035721">
    <property type="term" value="P:intraciliary retrograde transport"/>
    <property type="evidence" value="ECO:0007669"/>
    <property type="project" value="TreeGrafter"/>
</dbReference>
<dbReference type="GO" id="GO:0030991">
    <property type="term" value="C:intraciliary transport particle A"/>
    <property type="evidence" value="ECO:0007669"/>
    <property type="project" value="TreeGrafter"/>
</dbReference>
<reference evidence="4" key="2">
    <citation type="submission" date="2025-09" db="UniProtKB">
        <authorList>
            <consortium name="Ensembl"/>
        </authorList>
    </citation>
    <scope>IDENTIFICATION</scope>
</reference>
<evidence type="ECO:0000313" key="4">
    <source>
        <dbReference type="Ensembl" id="ENSSANP00000074458.1"/>
    </source>
</evidence>
<organism evidence="4 5">
    <name type="scientific">Sinocyclocheilus anshuiensis</name>
    <dbReference type="NCBI Taxonomy" id="1608454"/>
    <lineage>
        <taxon>Eukaryota</taxon>
        <taxon>Metazoa</taxon>
        <taxon>Chordata</taxon>
        <taxon>Craniata</taxon>
        <taxon>Vertebrata</taxon>
        <taxon>Euteleostomi</taxon>
        <taxon>Actinopterygii</taxon>
        <taxon>Neopterygii</taxon>
        <taxon>Teleostei</taxon>
        <taxon>Ostariophysi</taxon>
        <taxon>Cypriniformes</taxon>
        <taxon>Cyprinidae</taxon>
        <taxon>Cyprininae</taxon>
        <taxon>Sinocyclocheilus</taxon>
    </lineage>
</organism>
<evidence type="ECO:0000313" key="5">
    <source>
        <dbReference type="Proteomes" id="UP000472260"/>
    </source>
</evidence>
<name>A0A671QUQ6_9TELE</name>
<reference evidence="4" key="1">
    <citation type="submission" date="2025-08" db="UniProtKB">
        <authorList>
            <consortium name="Ensembl"/>
        </authorList>
    </citation>
    <scope>IDENTIFICATION</scope>
</reference>
<dbReference type="GO" id="GO:0061512">
    <property type="term" value="P:protein localization to cilium"/>
    <property type="evidence" value="ECO:0007669"/>
    <property type="project" value="TreeGrafter"/>
</dbReference>
<dbReference type="Ensembl" id="ENSSANT00000079177.1">
    <property type="protein sequence ID" value="ENSSANP00000074458.1"/>
    <property type="gene ID" value="ENSSANG00000037130.1"/>
</dbReference>
<dbReference type="PANTHER" id="PTHR12764">
    <property type="entry name" value="WD REPEAT DOMAIN-RELATED"/>
    <property type="match status" value="1"/>
</dbReference>
<dbReference type="InterPro" id="IPR039857">
    <property type="entry name" value="Ift122/121"/>
</dbReference>
<dbReference type="Pfam" id="PF25143">
    <property type="entry name" value="Zn_ribbon_IFT122_C"/>
    <property type="match status" value="1"/>
</dbReference>
<keyword evidence="5" id="KW-1185">Reference proteome</keyword>
<evidence type="ECO:0000256" key="1">
    <source>
        <dbReference type="ARBA" id="ARBA00004120"/>
    </source>
</evidence>
<dbReference type="AlphaFoldDB" id="A0A671QUQ6"/>
<evidence type="ECO:0000256" key="3">
    <source>
        <dbReference type="ARBA" id="ARBA00022737"/>
    </source>
</evidence>
<dbReference type="Proteomes" id="UP000472260">
    <property type="component" value="Unassembled WGS sequence"/>
</dbReference>
<sequence>MRAVPTWIDKVHDRHKVEQCIYDLAFRPDGSQLIVVAGNRVLVTDLHIHTTFPFVRRRARGMLVNRAVLRCMSRRDVLIKRWPRPLSWQYYRSLLPDVSITMCPSCFQMFHSEDYELLILQHNCCPYYRRPIDEPS</sequence>
<dbReference type="GO" id="GO:0097730">
    <property type="term" value="C:non-motile cilium"/>
    <property type="evidence" value="ECO:0007669"/>
    <property type="project" value="TreeGrafter"/>
</dbReference>
<dbReference type="GO" id="GO:1905515">
    <property type="term" value="P:non-motile cilium assembly"/>
    <property type="evidence" value="ECO:0007669"/>
    <property type="project" value="TreeGrafter"/>
</dbReference>